<accession>A0A520KUP9</accession>
<dbReference type="AlphaFoldDB" id="A0A520KUP9"/>
<name>A0A520KUP9_9EURY</name>
<organism evidence="1 2">
    <name type="scientific">Candidatus Methanolliviera hydrocarbonicum</name>
    <dbReference type="NCBI Taxonomy" id="2491085"/>
    <lineage>
        <taxon>Archaea</taxon>
        <taxon>Methanobacteriati</taxon>
        <taxon>Methanobacteriota</taxon>
        <taxon>Candidatus Methanoliparia</taxon>
        <taxon>Candidatus Methanoliparales</taxon>
        <taxon>Candidatus Methanollivieraceae</taxon>
        <taxon>Candidatus Methanolliviera</taxon>
    </lineage>
</organism>
<comment type="caution">
    <text evidence="1">The sequence shown here is derived from an EMBL/GenBank/DDBJ whole genome shotgun (WGS) entry which is preliminary data.</text>
</comment>
<dbReference type="EMBL" id="RXIL01000180">
    <property type="protein sequence ID" value="RZN65861.1"/>
    <property type="molecule type" value="Genomic_DNA"/>
</dbReference>
<evidence type="ECO:0000313" key="1">
    <source>
        <dbReference type="EMBL" id="RZN65861.1"/>
    </source>
</evidence>
<dbReference type="Proteomes" id="UP000320766">
    <property type="component" value="Unassembled WGS sequence"/>
</dbReference>
<protein>
    <recommendedName>
        <fullName evidence="3">IS4 family transposase</fullName>
    </recommendedName>
</protein>
<evidence type="ECO:0008006" key="3">
    <source>
        <dbReference type="Google" id="ProtNLM"/>
    </source>
</evidence>
<evidence type="ECO:0000313" key="2">
    <source>
        <dbReference type="Proteomes" id="UP000320766"/>
    </source>
</evidence>
<proteinExistence type="predicted"/>
<reference evidence="1 2" key="1">
    <citation type="journal article" date="2019" name="Nat. Microbiol.">
        <title>Wide diversity of methane and short-chain alkane metabolisms in uncultured archaea.</title>
        <authorList>
            <person name="Borrel G."/>
            <person name="Adam P.S."/>
            <person name="McKay L.J."/>
            <person name="Chen L.X."/>
            <person name="Sierra-Garcia I.N."/>
            <person name="Sieber C.M."/>
            <person name="Letourneur Q."/>
            <person name="Ghozlane A."/>
            <person name="Andersen G.L."/>
            <person name="Li W.J."/>
            <person name="Hallam S.J."/>
            <person name="Muyzer G."/>
            <person name="de Oliveira V.M."/>
            <person name="Inskeep W.P."/>
            <person name="Banfield J.F."/>
            <person name="Gribaldo S."/>
        </authorList>
    </citation>
    <scope>NUCLEOTIDE SEQUENCE [LARGE SCALE GENOMIC DNA]</scope>
    <source>
        <strain evidence="1">NM1b</strain>
    </source>
</reference>
<gene>
    <name evidence="1" type="ORF">EF807_09035</name>
</gene>
<sequence>MQSERRRSKDLFKQFTKLFKKIGVEEIADQTRVDEFSKKLSMREHLLIMLWYVIGDCITRVELSDSLKGILPERYHLIEISKSQLSKVNKNRDYRAFVWAFYELIDLIWKDRKHWKMKRGLKVLGIDSTFIVWRSMYSKFGYCGSTGRFL</sequence>